<name>A0A9N8PEL9_9PEZI</name>
<feature type="transmembrane region" description="Helical" evidence="8">
    <location>
        <begin position="375"/>
        <end position="396"/>
    </location>
</feature>
<feature type="transmembrane region" description="Helical" evidence="8">
    <location>
        <begin position="69"/>
        <end position="89"/>
    </location>
</feature>
<dbReference type="Proteomes" id="UP000716446">
    <property type="component" value="Unassembled WGS sequence"/>
</dbReference>
<proteinExistence type="inferred from homology"/>
<feature type="transmembrane region" description="Helical" evidence="8">
    <location>
        <begin position="341"/>
        <end position="363"/>
    </location>
</feature>
<evidence type="ECO:0000256" key="5">
    <source>
        <dbReference type="ARBA" id="ARBA00022692"/>
    </source>
</evidence>
<evidence type="ECO:0000256" key="6">
    <source>
        <dbReference type="ARBA" id="ARBA00022989"/>
    </source>
</evidence>
<dbReference type="InterPro" id="IPR051629">
    <property type="entry name" value="Sulfite_efflux_TDT"/>
</dbReference>
<feature type="transmembrane region" description="Helical" evidence="8">
    <location>
        <begin position="211"/>
        <end position="234"/>
    </location>
</feature>
<evidence type="ECO:0000313" key="9">
    <source>
        <dbReference type="EMBL" id="CAD0093454.1"/>
    </source>
</evidence>
<protein>
    <recommendedName>
        <fullName evidence="11">C4-dicarboxylate transporter/malic acid transport protein</fullName>
    </recommendedName>
</protein>
<dbReference type="GO" id="GO:0000319">
    <property type="term" value="F:sulfite transmembrane transporter activity"/>
    <property type="evidence" value="ECO:0007669"/>
    <property type="project" value="TreeGrafter"/>
</dbReference>
<dbReference type="GO" id="GO:0005886">
    <property type="term" value="C:plasma membrane"/>
    <property type="evidence" value="ECO:0007669"/>
    <property type="project" value="UniProtKB-SubCell"/>
</dbReference>
<evidence type="ECO:0000256" key="7">
    <source>
        <dbReference type="ARBA" id="ARBA00023136"/>
    </source>
</evidence>
<evidence type="ECO:0000256" key="3">
    <source>
        <dbReference type="ARBA" id="ARBA00022448"/>
    </source>
</evidence>
<comment type="subcellular location">
    <subcellularLocation>
        <location evidence="1">Cell membrane</location>
        <topology evidence="1">Multi-pass membrane protein</topology>
    </subcellularLocation>
</comment>
<organism evidence="9 10">
    <name type="scientific">Aureobasidium vineae</name>
    <dbReference type="NCBI Taxonomy" id="2773715"/>
    <lineage>
        <taxon>Eukaryota</taxon>
        <taxon>Fungi</taxon>
        <taxon>Dikarya</taxon>
        <taxon>Ascomycota</taxon>
        <taxon>Pezizomycotina</taxon>
        <taxon>Dothideomycetes</taxon>
        <taxon>Dothideomycetidae</taxon>
        <taxon>Dothideales</taxon>
        <taxon>Saccotheciaceae</taxon>
        <taxon>Aureobasidium</taxon>
    </lineage>
</organism>
<feature type="transmembrane region" description="Helical" evidence="8">
    <location>
        <begin position="95"/>
        <end position="119"/>
    </location>
</feature>
<evidence type="ECO:0000256" key="4">
    <source>
        <dbReference type="ARBA" id="ARBA00022475"/>
    </source>
</evidence>
<evidence type="ECO:0000256" key="2">
    <source>
        <dbReference type="ARBA" id="ARBA00008566"/>
    </source>
</evidence>
<gene>
    <name evidence="9" type="ORF">AWRI4619_LOCUS7809</name>
</gene>
<comment type="caution">
    <text evidence="9">The sequence shown here is derived from an EMBL/GenBank/DDBJ whole genome shotgun (WGS) entry which is preliminary data.</text>
</comment>
<feature type="transmembrane region" description="Helical" evidence="8">
    <location>
        <begin position="178"/>
        <end position="199"/>
    </location>
</feature>
<dbReference type="InterPro" id="IPR004695">
    <property type="entry name" value="SLAC1/Mae1/Ssu1/TehA"/>
</dbReference>
<evidence type="ECO:0008006" key="11">
    <source>
        <dbReference type="Google" id="ProtNLM"/>
    </source>
</evidence>
<evidence type="ECO:0000313" key="10">
    <source>
        <dbReference type="Proteomes" id="UP000716446"/>
    </source>
</evidence>
<dbReference type="AlphaFoldDB" id="A0A9N8PEL9"/>
<sequence>MATSRFSTEQSDDSNDFVVPWSYVDPDINDDGDTEQHKAHRNQQLYKRSIRHYRHATTKWGAALESFNPLWFAVCISAGGIALVLNGPFPYRGHWLIVLATILYIAEIVLFFTFLALLLAKWIIYPHVAVRRALTDSDELGTYAIPPIALMTIAALTITQVSEGPWGGHAFTLVGYVVWWIGVAWVFVTALVVLSVLFYTGNQSARTMTPVLFMAPVGLATAAAEAGLITIYGAEMSSRLAVPQLIVGYFAAGVAFFMAILLYTVFFHHLLSVGWGPAPKRAGLFILIAPCGQLATAFQLLGESASAYMRFAQYKPSAVNPPAHGTFWTESTAQGVDGAGIFFALLLLGFDYLWLCIAIIGVADIFVKKQATYTLVWWATVFPTVTLTTAWLELASSMDSPAFRGLVCALTVFLVIAFFVNLGFTLRGLFNGSLIFGKSQLEIEEGMMKKAQDGAKSRRSEV</sequence>
<dbReference type="PANTHER" id="PTHR31686:SF3">
    <property type="entry name" value="ACID TRANSPORT PROTEIN, PUTATIVE (AFU_ORTHOLOGUE AFUA_4G09410)-RELATED"/>
    <property type="match status" value="1"/>
</dbReference>
<keyword evidence="5 8" id="KW-0812">Transmembrane</keyword>
<feature type="transmembrane region" description="Helical" evidence="8">
    <location>
        <begin position="282"/>
        <end position="301"/>
    </location>
</feature>
<evidence type="ECO:0000256" key="1">
    <source>
        <dbReference type="ARBA" id="ARBA00004651"/>
    </source>
</evidence>
<keyword evidence="4" id="KW-1003">Cell membrane</keyword>
<evidence type="ECO:0000256" key="8">
    <source>
        <dbReference type="SAM" id="Phobius"/>
    </source>
</evidence>
<feature type="transmembrane region" description="Helical" evidence="8">
    <location>
        <begin position="246"/>
        <end position="270"/>
    </location>
</feature>
<dbReference type="Pfam" id="PF03595">
    <property type="entry name" value="SLAC1"/>
    <property type="match status" value="1"/>
</dbReference>
<keyword evidence="7 8" id="KW-0472">Membrane</keyword>
<dbReference type="InterPro" id="IPR038665">
    <property type="entry name" value="Voltage-dep_anion_channel_sf"/>
</dbReference>
<dbReference type="EMBL" id="CAIJEN010000014">
    <property type="protein sequence ID" value="CAD0093454.1"/>
    <property type="molecule type" value="Genomic_DNA"/>
</dbReference>
<dbReference type="Gene3D" id="1.50.10.150">
    <property type="entry name" value="Voltage-dependent anion channel"/>
    <property type="match status" value="1"/>
</dbReference>
<reference evidence="9" key="1">
    <citation type="submission" date="2020-06" db="EMBL/GenBank/DDBJ databases">
        <authorList>
            <person name="Onetto C."/>
        </authorList>
    </citation>
    <scope>NUCLEOTIDE SEQUENCE</scope>
</reference>
<feature type="transmembrane region" description="Helical" evidence="8">
    <location>
        <begin position="140"/>
        <end position="158"/>
    </location>
</feature>
<comment type="similarity">
    <text evidence="2">Belongs to the tellurite-resistance/dicarboxylate transporter (TDT) family.</text>
</comment>
<keyword evidence="10" id="KW-1185">Reference proteome</keyword>
<feature type="transmembrane region" description="Helical" evidence="8">
    <location>
        <begin position="402"/>
        <end position="424"/>
    </location>
</feature>
<keyword evidence="3" id="KW-0813">Transport</keyword>
<keyword evidence="6 8" id="KW-1133">Transmembrane helix</keyword>
<accession>A0A9N8PEL9</accession>
<dbReference type="PANTHER" id="PTHR31686">
    <property type="match status" value="1"/>
</dbReference>